<proteinExistence type="predicted"/>
<name>A0A4E9DYT2_GIBZA</name>
<dbReference type="EMBL" id="CAAKMV010000148">
    <property type="protein sequence ID" value="VIO60878.1"/>
    <property type="molecule type" value="Genomic_DNA"/>
</dbReference>
<dbReference type="Proteomes" id="UP000746612">
    <property type="component" value="Unassembled WGS sequence"/>
</dbReference>
<reference evidence="3" key="1">
    <citation type="submission" date="2019-04" db="EMBL/GenBank/DDBJ databases">
        <authorList>
            <person name="Melise S."/>
            <person name="Noan J."/>
            <person name="Okalmin O."/>
        </authorList>
    </citation>
    <scope>NUCLEOTIDE SEQUENCE</scope>
    <source>
        <strain evidence="3">FN9</strain>
    </source>
</reference>
<organism evidence="3">
    <name type="scientific">Gibberella zeae</name>
    <name type="common">Wheat head blight fungus</name>
    <name type="synonym">Fusarium graminearum</name>
    <dbReference type="NCBI Taxonomy" id="5518"/>
    <lineage>
        <taxon>Eukaryota</taxon>
        <taxon>Fungi</taxon>
        <taxon>Dikarya</taxon>
        <taxon>Ascomycota</taxon>
        <taxon>Pezizomycotina</taxon>
        <taxon>Sordariomycetes</taxon>
        <taxon>Hypocreomycetidae</taxon>
        <taxon>Hypocreales</taxon>
        <taxon>Nectriaceae</taxon>
        <taxon>Fusarium</taxon>
    </lineage>
</organism>
<dbReference type="AlphaFoldDB" id="A0A4E9DYT2"/>
<evidence type="ECO:0000313" key="3">
    <source>
        <dbReference type="EMBL" id="VIO60878.1"/>
    </source>
</evidence>
<sequence length="68" mass="7090">MGNETTVGVTNETSQSNREGNWAAGFGMGDVPGCAGQKAINQGSVQRRALELLNKGGLVKRNASREGL</sequence>
<gene>
    <name evidence="3" type="ORF">FUG_LOCUS416592</name>
    <name evidence="2" type="ORF">MDCFG202_LOCUS389688</name>
</gene>
<dbReference type="EMBL" id="CAJPIJ010000158">
    <property type="protein sequence ID" value="CAG1995334.1"/>
    <property type="molecule type" value="Genomic_DNA"/>
</dbReference>
<reference evidence="2" key="2">
    <citation type="submission" date="2021-03" db="EMBL/GenBank/DDBJ databases">
        <authorList>
            <person name="Alouane T."/>
            <person name="Langin T."/>
            <person name="Bonhomme L."/>
        </authorList>
    </citation>
    <scope>NUCLEOTIDE SEQUENCE</scope>
    <source>
        <strain evidence="2">MDC_Fg202</strain>
    </source>
</reference>
<feature type="region of interest" description="Disordered" evidence="1">
    <location>
        <begin position="1"/>
        <end position="24"/>
    </location>
</feature>
<feature type="compositionally biased region" description="Polar residues" evidence="1">
    <location>
        <begin position="1"/>
        <end position="19"/>
    </location>
</feature>
<protein>
    <submittedName>
        <fullName evidence="3">Uncharacterized protein</fullName>
    </submittedName>
</protein>
<evidence type="ECO:0000313" key="2">
    <source>
        <dbReference type="EMBL" id="CAG1995334.1"/>
    </source>
</evidence>
<evidence type="ECO:0000256" key="1">
    <source>
        <dbReference type="SAM" id="MobiDB-lite"/>
    </source>
</evidence>
<accession>A0A4E9DYT2</accession>